<accession>A0ABY0FKF1</accession>
<organism evidence="3 4">
    <name type="scientific">Candidatus Nanogingivalis gingivitcus</name>
    <dbReference type="NCBI Taxonomy" id="2171992"/>
    <lineage>
        <taxon>Bacteria</taxon>
        <taxon>Candidatus Saccharimonadota</taxon>
        <taxon>Candidatus Nanosyncoccalia</taxon>
        <taxon>Candidatus Nanogingivales</taxon>
        <taxon>Candidatus Nanogingivalaceae</taxon>
        <taxon>Candidatus Nanogingivalis</taxon>
    </lineage>
</organism>
<protein>
    <recommendedName>
        <fullName evidence="5">FecR protein domain-containing protein</fullName>
    </recommendedName>
</protein>
<feature type="compositionally biased region" description="Low complexity" evidence="1">
    <location>
        <begin position="46"/>
        <end position="58"/>
    </location>
</feature>
<comment type="caution">
    <text evidence="3">The sequence shown here is derived from an EMBL/GenBank/DDBJ whole genome shotgun (WGS) entry which is preliminary data.</text>
</comment>
<proteinExistence type="predicted"/>
<dbReference type="EMBL" id="PRLK01000003">
    <property type="protein sequence ID" value="RYC72788.1"/>
    <property type="molecule type" value="Genomic_DNA"/>
</dbReference>
<feature type="region of interest" description="Disordered" evidence="1">
    <location>
        <begin position="46"/>
        <end position="73"/>
    </location>
</feature>
<feature type="region of interest" description="Disordered" evidence="1">
    <location>
        <begin position="1"/>
        <end position="23"/>
    </location>
</feature>
<keyword evidence="2" id="KW-0812">Transmembrane</keyword>
<reference evidence="3 4" key="2">
    <citation type="journal article" date="2020" name="Cell Rep.">
        <title>Acquisition and Adaptation of Ultra-small Parasitic Reduced Genome Bacteria to Mammalian Hosts.</title>
        <authorList>
            <person name="McLean J.S."/>
            <person name="Bor B."/>
            <person name="Kerns K.A."/>
            <person name="Liu Q."/>
            <person name="To T.T."/>
            <person name="Solden L."/>
            <person name="Hendrickson E.L."/>
            <person name="Wrighton K."/>
            <person name="Shi W."/>
            <person name="He X."/>
        </authorList>
    </citation>
    <scope>NUCLEOTIDE SEQUENCE [LARGE SCALE GENOMIC DNA]</scope>
    <source>
        <strain evidence="3 4">TM7_CMJM_G6_1_HOT_870</strain>
    </source>
</reference>
<keyword evidence="2" id="KW-0472">Membrane</keyword>
<dbReference type="RefSeq" id="WP_129718700.1">
    <property type="nucleotide sequence ID" value="NZ_PRLK01000003.1"/>
</dbReference>
<evidence type="ECO:0000256" key="1">
    <source>
        <dbReference type="SAM" id="MobiDB-lite"/>
    </source>
</evidence>
<evidence type="ECO:0000313" key="4">
    <source>
        <dbReference type="Proteomes" id="UP001190925"/>
    </source>
</evidence>
<gene>
    <name evidence="3" type="ORF">G6CMJM_00284</name>
</gene>
<name>A0ABY0FKF1_9BACT</name>
<evidence type="ECO:0008006" key="5">
    <source>
        <dbReference type="Google" id="ProtNLM"/>
    </source>
</evidence>
<reference evidence="3 4" key="1">
    <citation type="journal article" date="2018" name="bioRxiv">
        <title>Evidence of independent acquisition and adaption of ultra-small bacteria to human hosts across the highly diverse yet reduced genomes of the phylum Saccharibacteria.</title>
        <authorList>
            <person name="McLean J.S."/>
            <person name="Bor B."/>
            <person name="To T.T."/>
            <person name="Liu Q."/>
            <person name="Kearns K.A."/>
            <person name="Solden L.M."/>
            <person name="Wrighton K.C."/>
            <person name="He X."/>
            <person name="Shi W."/>
        </authorList>
    </citation>
    <scope>NUCLEOTIDE SEQUENCE [LARGE SCALE GENOMIC DNA]</scope>
    <source>
        <strain evidence="3 4">TM7_CMJM_G6_1_HOT_870</strain>
    </source>
</reference>
<keyword evidence="2" id="KW-1133">Transmembrane helix</keyword>
<feature type="compositionally biased region" description="Polar residues" evidence="1">
    <location>
        <begin position="7"/>
        <end position="23"/>
    </location>
</feature>
<dbReference type="Proteomes" id="UP001190925">
    <property type="component" value="Unassembled WGS sequence"/>
</dbReference>
<feature type="compositionally biased region" description="Polar residues" evidence="1">
    <location>
        <begin position="59"/>
        <end position="73"/>
    </location>
</feature>
<evidence type="ECO:0000313" key="3">
    <source>
        <dbReference type="EMBL" id="RYC72788.1"/>
    </source>
</evidence>
<sequence length="247" mass="26900">MDERDQNIQNNSQAPEISTDISRENSFSAPIQNTSLGADNTVSMEATQTTETTPTENTNSSVEPSLNNSIVNNPINGMDSGLLQNPTAITEQPVENHQNFQPIILDRDTPKKSKTGLYIAMAIILALVISSAATATFFLLQPKSIIARFYGKTVSCKTNLFGINSGYNEMLKVDKDGKISFNNNKTWQNTEEAKAKIEEKDNVLTITVSDGAAKITLKGQDLKDLSNFPVKAEAGGTFSLDMQCKAE</sequence>
<feature type="transmembrane region" description="Helical" evidence="2">
    <location>
        <begin position="117"/>
        <end position="140"/>
    </location>
</feature>
<evidence type="ECO:0000256" key="2">
    <source>
        <dbReference type="SAM" id="Phobius"/>
    </source>
</evidence>
<keyword evidence="4" id="KW-1185">Reference proteome</keyword>